<dbReference type="AlphaFoldDB" id="A0A1C5G6K7"/>
<proteinExistence type="predicted"/>
<keyword evidence="1" id="KW-0812">Transmembrane</keyword>
<keyword evidence="1" id="KW-0472">Membrane</keyword>
<reference evidence="2 3" key="1">
    <citation type="submission" date="2016-06" db="EMBL/GenBank/DDBJ databases">
        <authorList>
            <person name="Kjaerup R.B."/>
            <person name="Dalgaard T.S."/>
            <person name="Juul-Madsen H.R."/>
        </authorList>
    </citation>
    <scope>NUCLEOTIDE SEQUENCE [LARGE SCALE GENOMIC DNA]</scope>
    <source>
        <strain evidence="2 3">DSM 43913</strain>
    </source>
</reference>
<accession>A0A1C5G6K7</accession>
<evidence type="ECO:0000256" key="1">
    <source>
        <dbReference type="SAM" id="Phobius"/>
    </source>
</evidence>
<name>A0A1C5G6K7_MICEH</name>
<gene>
    <name evidence="2" type="ORF">GA0070610_1722</name>
</gene>
<protein>
    <submittedName>
        <fullName evidence="2">Uncharacterized protein</fullName>
    </submittedName>
</protein>
<evidence type="ECO:0000313" key="2">
    <source>
        <dbReference type="EMBL" id="SCG15489.1"/>
    </source>
</evidence>
<dbReference type="Proteomes" id="UP000198251">
    <property type="component" value="Chromosome I"/>
</dbReference>
<feature type="transmembrane region" description="Helical" evidence="1">
    <location>
        <begin position="22"/>
        <end position="48"/>
    </location>
</feature>
<organism evidence="2 3">
    <name type="scientific">Micromonospora echinofusca</name>
    <dbReference type="NCBI Taxonomy" id="47858"/>
    <lineage>
        <taxon>Bacteria</taxon>
        <taxon>Bacillati</taxon>
        <taxon>Actinomycetota</taxon>
        <taxon>Actinomycetes</taxon>
        <taxon>Micromonosporales</taxon>
        <taxon>Micromonosporaceae</taxon>
        <taxon>Micromonospora</taxon>
    </lineage>
</organism>
<keyword evidence="1" id="KW-1133">Transmembrane helix</keyword>
<sequence length="50" mass="5365">MSRRRKPDAEAWIVLEVRAPRWAVWSVGIGVVLLAAANAAAVVVLLAVGR</sequence>
<keyword evidence="3" id="KW-1185">Reference proteome</keyword>
<dbReference type="EMBL" id="LT607733">
    <property type="protein sequence ID" value="SCG15489.1"/>
    <property type="molecule type" value="Genomic_DNA"/>
</dbReference>
<evidence type="ECO:0000313" key="3">
    <source>
        <dbReference type="Proteomes" id="UP000198251"/>
    </source>
</evidence>